<organism evidence="2 3">
    <name type="scientific">Acanthoscelides obtectus</name>
    <name type="common">Bean weevil</name>
    <name type="synonym">Bruchus obtectus</name>
    <dbReference type="NCBI Taxonomy" id="200917"/>
    <lineage>
        <taxon>Eukaryota</taxon>
        <taxon>Metazoa</taxon>
        <taxon>Ecdysozoa</taxon>
        <taxon>Arthropoda</taxon>
        <taxon>Hexapoda</taxon>
        <taxon>Insecta</taxon>
        <taxon>Pterygota</taxon>
        <taxon>Neoptera</taxon>
        <taxon>Endopterygota</taxon>
        <taxon>Coleoptera</taxon>
        <taxon>Polyphaga</taxon>
        <taxon>Cucujiformia</taxon>
        <taxon>Chrysomeloidea</taxon>
        <taxon>Chrysomelidae</taxon>
        <taxon>Bruchinae</taxon>
        <taxon>Bruchini</taxon>
        <taxon>Acanthoscelides</taxon>
    </lineage>
</organism>
<evidence type="ECO:0000313" key="3">
    <source>
        <dbReference type="Proteomes" id="UP001152888"/>
    </source>
</evidence>
<comment type="caution">
    <text evidence="2">The sequence shown here is derived from an EMBL/GenBank/DDBJ whole genome shotgun (WGS) entry which is preliminary data.</text>
</comment>
<protein>
    <submittedName>
        <fullName evidence="2">Uncharacterized protein</fullName>
    </submittedName>
</protein>
<feature type="compositionally biased region" description="Polar residues" evidence="1">
    <location>
        <begin position="39"/>
        <end position="48"/>
    </location>
</feature>
<feature type="region of interest" description="Disordered" evidence="1">
    <location>
        <begin position="28"/>
        <end position="54"/>
    </location>
</feature>
<accession>A0A9P0PPU6</accession>
<dbReference type="AlphaFoldDB" id="A0A9P0PPU6"/>
<sequence length="54" mass="6121">MDEGNVSGRPAANLRSCFQVYREIPARDVKTPNYHKPQDAQNHNNIAESDLHSQ</sequence>
<gene>
    <name evidence="2" type="ORF">ACAOBT_LOCUS18891</name>
</gene>
<evidence type="ECO:0000313" key="2">
    <source>
        <dbReference type="EMBL" id="CAH1989200.1"/>
    </source>
</evidence>
<keyword evidence="3" id="KW-1185">Reference proteome</keyword>
<name>A0A9P0PPU6_ACAOB</name>
<reference evidence="2" key="1">
    <citation type="submission" date="2022-03" db="EMBL/GenBank/DDBJ databases">
        <authorList>
            <person name="Sayadi A."/>
        </authorList>
    </citation>
    <scope>NUCLEOTIDE SEQUENCE</scope>
</reference>
<proteinExistence type="predicted"/>
<dbReference type="EMBL" id="CAKOFQ010007058">
    <property type="protein sequence ID" value="CAH1989200.1"/>
    <property type="molecule type" value="Genomic_DNA"/>
</dbReference>
<evidence type="ECO:0000256" key="1">
    <source>
        <dbReference type="SAM" id="MobiDB-lite"/>
    </source>
</evidence>
<dbReference type="Proteomes" id="UP001152888">
    <property type="component" value="Unassembled WGS sequence"/>
</dbReference>